<dbReference type="FunFam" id="3.40.50.1000:FF:000001">
    <property type="entry name" value="Phospholipid-transporting ATPase IC"/>
    <property type="match status" value="1"/>
</dbReference>
<evidence type="ECO:0000256" key="8">
    <source>
        <dbReference type="ARBA" id="ARBA00022967"/>
    </source>
</evidence>
<keyword evidence="7" id="KW-0460">Magnesium</keyword>
<dbReference type="InterPro" id="IPR006068">
    <property type="entry name" value="ATPase_P-typ_cation-transptr_C"/>
</dbReference>
<dbReference type="EMBL" id="CADIJM010000008">
    <property type="protein sequence ID" value="CAB3718324.1"/>
    <property type="molecule type" value="Genomic_DNA"/>
</dbReference>
<dbReference type="InterPro" id="IPR001757">
    <property type="entry name" value="P_typ_ATPase"/>
</dbReference>
<dbReference type="SFLD" id="SFLDF00027">
    <property type="entry name" value="p-type_atpase"/>
    <property type="match status" value="1"/>
</dbReference>
<keyword evidence="5" id="KW-0547">Nucleotide-binding</keyword>
<dbReference type="PANTHER" id="PTHR43294">
    <property type="entry name" value="SODIUM/POTASSIUM-TRANSPORTING ATPASE SUBUNIT ALPHA"/>
    <property type="match status" value="1"/>
</dbReference>
<feature type="transmembrane region" description="Helical" evidence="11">
    <location>
        <begin position="63"/>
        <end position="82"/>
    </location>
</feature>
<dbReference type="PRINTS" id="PR00120">
    <property type="entry name" value="HATPASE"/>
</dbReference>
<evidence type="ECO:0000256" key="5">
    <source>
        <dbReference type="ARBA" id="ARBA00022741"/>
    </source>
</evidence>
<dbReference type="SUPFAM" id="SSF81660">
    <property type="entry name" value="Metal cation-transporting ATPase, ATP-binding domain N"/>
    <property type="match status" value="1"/>
</dbReference>
<dbReference type="GO" id="GO:0012505">
    <property type="term" value="C:endomembrane system"/>
    <property type="evidence" value="ECO:0007669"/>
    <property type="project" value="UniProtKB-SubCell"/>
</dbReference>
<feature type="transmembrane region" description="Helical" evidence="11">
    <location>
        <begin position="698"/>
        <end position="718"/>
    </location>
</feature>
<dbReference type="InterPro" id="IPR023299">
    <property type="entry name" value="ATPase_P-typ_cyto_dom_N"/>
</dbReference>
<keyword evidence="9 11" id="KW-1133">Transmembrane helix</keyword>
<dbReference type="NCBIfam" id="TIGR01494">
    <property type="entry name" value="ATPase_P-type"/>
    <property type="match status" value="2"/>
</dbReference>
<accession>A0A6S7AG92</accession>
<dbReference type="PANTHER" id="PTHR43294:SF20">
    <property type="entry name" value="P-TYPE ATPASE"/>
    <property type="match status" value="1"/>
</dbReference>
<evidence type="ECO:0000256" key="11">
    <source>
        <dbReference type="SAM" id="Phobius"/>
    </source>
</evidence>
<dbReference type="Gene3D" id="2.70.150.10">
    <property type="entry name" value="Calcium-transporting ATPase, cytoplasmic transduction domain A"/>
    <property type="match status" value="1"/>
</dbReference>
<dbReference type="InterPro" id="IPR050510">
    <property type="entry name" value="Cation_transp_ATPase_P-type"/>
</dbReference>
<dbReference type="SFLD" id="SFLDS00003">
    <property type="entry name" value="Haloacid_Dehalogenase"/>
    <property type="match status" value="1"/>
</dbReference>
<evidence type="ECO:0000256" key="4">
    <source>
        <dbReference type="ARBA" id="ARBA00022692"/>
    </source>
</evidence>
<feature type="transmembrane region" description="Helical" evidence="11">
    <location>
        <begin position="770"/>
        <end position="789"/>
    </location>
</feature>
<evidence type="ECO:0000256" key="9">
    <source>
        <dbReference type="ARBA" id="ARBA00022989"/>
    </source>
</evidence>
<dbReference type="GO" id="GO:0006883">
    <property type="term" value="P:intracellular sodium ion homeostasis"/>
    <property type="evidence" value="ECO:0007669"/>
    <property type="project" value="TreeGrafter"/>
</dbReference>
<feature type="transmembrane region" description="Helical" evidence="11">
    <location>
        <begin position="88"/>
        <end position="107"/>
    </location>
</feature>
<keyword evidence="3" id="KW-0597">Phosphoprotein</keyword>
<evidence type="ECO:0000313" key="14">
    <source>
        <dbReference type="Proteomes" id="UP000494214"/>
    </source>
</evidence>
<evidence type="ECO:0000256" key="10">
    <source>
        <dbReference type="ARBA" id="ARBA00023136"/>
    </source>
</evidence>
<dbReference type="Pfam" id="PF08282">
    <property type="entry name" value="Hydrolase_3"/>
    <property type="match status" value="1"/>
</dbReference>
<dbReference type="FunFam" id="2.70.150.10:FF:000160">
    <property type="entry name" value="Sarcoplasmic/endoplasmic reticulum calcium ATPase 1"/>
    <property type="match status" value="1"/>
</dbReference>
<feature type="transmembrane region" description="Helical" evidence="11">
    <location>
        <begin position="839"/>
        <end position="860"/>
    </location>
</feature>
<dbReference type="InterPro" id="IPR008250">
    <property type="entry name" value="ATPase_P-typ_transduc_dom_A_sf"/>
</dbReference>
<dbReference type="InterPro" id="IPR018303">
    <property type="entry name" value="ATPase_P-typ_P_site"/>
</dbReference>
<dbReference type="SUPFAM" id="SSF81665">
    <property type="entry name" value="Calcium ATPase, transmembrane domain M"/>
    <property type="match status" value="1"/>
</dbReference>
<dbReference type="InterPro" id="IPR059000">
    <property type="entry name" value="ATPase_P-type_domA"/>
</dbReference>
<feature type="transmembrane region" description="Helical" evidence="11">
    <location>
        <begin position="286"/>
        <end position="309"/>
    </location>
</feature>
<comment type="similarity">
    <text evidence="2">Belongs to the cation transport ATPase (P-type) (TC 3.A.3) family. Type IIA subfamily.</text>
</comment>
<sequence>MTQANTQVPQAPRPWHQLSVDETLGIQVTSAAGLSQDQIRRRQETHGLNALPPPARRSAWLRFLGHFNDVLIYILLGAAVVTSLMGHWLDTGVILAVAVINAVIGYVQESRAERSLDGIRNMLSNHARVVRDGQKEEIDARDLVPGDIVILRPGDKIPADVRLFDTHNFRVEESMLTGESTVVEKHDAPLPGDAPLGDRLNLGFSGTHVSAGNARGIVVATGSDTEIGHINRMMTDVQTLQTPLLRQMELLGKRIFQVVLVMVVALFVLGRYVLDMPLSDLLMSLISIAVASVPEGLPAIISIILSLGVQRMARNRAIIRKLPTVETLGAMTVICSDKTGTLTMNEMTAKNVLLAQGVYRVSGDNYRPVGEITRESDGTPVDWQREDALTRFVRAAAICNDSQLHEDADGQWRIVGGPTEGAMMVLATKAGQSLEGVAKHGKVPFDSSYKYMARRCDDHGQNIIYVTGAPDVLFKLCAQEQGEAGPQPLRLDYWERGLEAFAHQGLRTLAAAYKPGTADATALDHPDLQDGLVLLGVAGIMDPPRPEAIEAIAQCNQAGIRVKMITGDHPETALAIGAMLGMTHVREAVTGAQLQQIGDEELAALARDHDIFARTSPEHKLRLVRALQSMGEVVGMTGDGVNDAPALKQADVGVAMGIKGTEVTKEAADMVLADDNFASIAYAVREGRRVYDNLKKTILFILPTNLAQGLLVIVALLAGAQAPLTPLQILWMNMATSITLAFGLAFEPAEPGMMQRRPRDPAKSILDGFALWRIAFVGLLFTTSAFIIEKSLIAAGRDPDFIRTVILQTLVTAQWTYLFNCRLQDRWPITPSMFRNKALWLVTILLGLLQCALIYLPAMNRVFGTVPLPPEYWTLTLVAAAVLFCVVEIEKLVLRTWRARRARLELAHRPAA</sequence>
<dbReference type="Gene3D" id="3.40.1110.10">
    <property type="entry name" value="Calcium-transporting ATPase, cytoplasmic domain N"/>
    <property type="match status" value="1"/>
</dbReference>
<dbReference type="Proteomes" id="UP000494214">
    <property type="component" value="Unassembled WGS sequence"/>
</dbReference>
<dbReference type="InterPro" id="IPR044492">
    <property type="entry name" value="P_typ_ATPase_HD_dom"/>
</dbReference>
<reference evidence="13 14" key="1">
    <citation type="submission" date="2020-04" db="EMBL/GenBank/DDBJ databases">
        <authorList>
            <person name="De Canck E."/>
        </authorList>
    </citation>
    <scope>NUCLEOTIDE SEQUENCE [LARGE SCALE GENOMIC DNA]</scope>
    <source>
        <strain evidence="13 14">LMG 26690</strain>
    </source>
</reference>
<dbReference type="GO" id="GO:0036376">
    <property type="term" value="P:sodium ion export across plasma membrane"/>
    <property type="evidence" value="ECO:0007669"/>
    <property type="project" value="TreeGrafter"/>
</dbReference>
<dbReference type="Pfam" id="PF13246">
    <property type="entry name" value="Cation_ATPase"/>
    <property type="match status" value="1"/>
</dbReference>
<evidence type="ECO:0000259" key="12">
    <source>
        <dbReference type="SMART" id="SM00831"/>
    </source>
</evidence>
<dbReference type="Gene3D" id="3.40.50.1000">
    <property type="entry name" value="HAD superfamily/HAD-like"/>
    <property type="match status" value="1"/>
</dbReference>
<dbReference type="SFLD" id="SFLDG00002">
    <property type="entry name" value="C1.7:_P-type_atpase_like"/>
    <property type="match status" value="1"/>
</dbReference>
<dbReference type="AlphaFoldDB" id="A0A6S7AG92"/>
<evidence type="ECO:0000256" key="7">
    <source>
        <dbReference type="ARBA" id="ARBA00022842"/>
    </source>
</evidence>
<protein>
    <submittedName>
        <fullName evidence="13">Putative cation-transporting ATPase F</fullName>
        <ecNumber evidence="13">3.6.3.-</ecNumber>
    </submittedName>
</protein>
<dbReference type="PRINTS" id="PR00119">
    <property type="entry name" value="CATATPASE"/>
</dbReference>
<keyword evidence="13" id="KW-0378">Hydrolase</keyword>
<gene>
    <name evidence="13" type="primary">ctpF</name>
    <name evidence="13" type="ORF">LMG26690_03686</name>
</gene>
<dbReference type="CDD" id="cd02080">
    <property type="entry name" value="P-type_ATPase_cation"/>
    <property type="match status" value="1"/>
</dbReference>
<feature type="domain" description="Cation-transporting P-type ATPase N-terminal" evidence="12">
    <location>
        <begin position="14"/>
        <end position="87"/>
    </location>
</feature>
<dbReference type="GO" id="GO:0030007">
    <property type="term" value="P:intracellular potassium ion homeostasis"/>
    <property type="evidence" value="ECO:0007669"/>
    <property type="project" value="TreeGrafter"/>
</dbReference>
<dbReference type="FunFam" id="3.40.50.1000:FF:000028">
    <property type="entry name" value="Calcium-transporting P-type ATPase, putative"/>
    <property type="match status" value="1"/>
</dbReference>
<dbReference type="Pfam" id="PF00690">
    <property type="entry name" value="Cation_ATPase_N"/>
    <property type="match status" value="1"/>
</dbReference>
<feature type="transmembrane region" description="Helical" evidence="11">
    <location>
        <begin position="730"/>
        <end position="749"/>
    </location>
</feature>
<dbReference type="GO" id="GO:0005886">
    <property type="term" value="C:plasma membrane"/>
    <property type="evidence" value="ECO:0007669"/>
    <property type="project" value="TreeGrafter"/>
</dbReference>
<dbReference type="GO" id="GO:0016887">
    <property type="term" value="F:ATP hydrolysis activity"/>
    <property type="evidence" value="ECO:0007669"/>
    <property type="project" value="InterPro"/>
</dbReference>
<dbReference type="RefSeq" id="WP_175124437.1">
    <property type="nucleotide sequence ID" value="NZ_CADIJM010000008.1"/>
</dbReference>
<evidence type="ECO:0000256" key="3">
    <source>
        <dbReference type="ARBA" id="ARBA00022553"/>
    </source>
</evidence>
<dbReference type="InterPro" id="IPR004014">
    <property type="entry name" value="ATPase_P-typ_cation-transptr_N"/>
</dbReference>
<dbReference type="SMART" id="SM00831">
    <property type="entry name" value="Cation_ATPase_N"/>
    <property type="match status" value="1"/>
</dbReference>
<dbReference type="InterPro" id="IPR023298">
    <property type="entry name" value="ATPase_P-typ_TM_dom_sf"/>
</dbReference>
<keyword evidence="4 11" id="KW-0812">Transmembrane</keyword>
<dbReference type="GO" id="GO:0005524">
    <property type="term" value="F:ATP binding"/>
    <property type="evidence" value="ECO:0007669"/>
    <property type="project" value="UniProtKB-KW"/>
</dbReference>
<keyword evidence="6" id="KW-0067">ATP-binding</keyword>
<name>A0A6S7AG92_9BURK</name>
<evidence type="ECO:0000256" key="2">
    <source>
        <dbReference type="ARBA" id="ARBA00005675"/>
    </source>
</evidence>
<feature type="transmembrane region" description="Helical" evidence="11">
    <location>
        <begin position="872"/>
        <end position="894"/>
    </location>
</feature>
<comment type="subcellular location">
    <subcellularLocation>
        <location evidence="1">Endomembrane system</location>
        <topology evidence="1">Multi-pass membrane protein</topology>
    </subcellularLocation>
</comment>
<organism evidence="13 14">
    <name type="scientific">Achromobacter animicus</name>
    <dbReference type="NCBI Taxonomy" id="1389935"/>
    <lineage>
        <taxon>Bacteria</taxon>
        <taxon>Pseudomonadati</taxon>
        <taxon>Pseudomonadota</taxon>
        <taxon>Betaproteobacteria</taxon>
        <taxon>Burkholderiales</taxon>
        <taxon>Alcaligenaceae</taxon>
        <taxon>Achromobacter</taxon>
    </lineage>
</organism>
<dbReference type="GO" id="GO:0005391">
    <property type="term" value="F:P-type sodium:potassium-exchanging transporter activity"/>
    <property type="evidence" value="ECO:0007669"/>
    <property type="project" value="TreeGrafter"/>
</dbReference>
<evidence type="ECO:0000313" key="13">
    <source>
        <dbReference type="EMBL" id="CAB3718324.1"/>
    </source>
</evidence>
<dbReference type="Pfam" id="PF00122">
    <property type="entry name" value="E1-E2_ATPase"/>
    <property type="match status" value="1"/>
</dbReference>
<dbReference type="EC" id="3.6.3.-" evidence="13"/>
<dbReference type="GO" id="GO:1990573">
    <property type="term" value="P:potassium ion import across plasma membrane"/>
    <property type="evidence" value="ECO:0007669"/>
    <property type="project" value="TreeGrafter"/>
</dbReference>
<evidence type="ECO:0000256" key="1">
    <source>
        <dbReference type="ARBA" id="ARBA00004127"/>
    </source>
</evidence>
<keyword evidence="8" id="KW-1278">Translocase</keyword>
<dbReference type="GO" id="GO:1902600">
    <property type="term" value="P:proton transmembrane transport"/>
    <property type="evidence" value="ECO:0007669"/>
    <property type="project" value="TreeGrafter"/>
</dbReference>
<dbReference type="Gene3D" id="1.20.1110.10">
    <property type="entry name" value="Calcium-transporting ATPase, transmembrane domain"/>
    <property type="match status" value="1"/>
</dbReference>
<keyword evidence="14" id="KW-1185">Reference proteome</keyword>
<keyword evidence="10 11" id="KW-0472">Membrane</keyword>
<proteinExistence type="inferred from homology"/>
<feature type="transmembrane region" description="Helical" evidence="11">
    <location>
        <begin position="801"/>
        <end position="819"/>
    </location>
</feature>
<dbReference type="SUPFAM" id="SSF56784">
    <property type="entry name" value="HAD-like"/>
    <property type="match status" value="1"/>
</dbReference>
<evidence type="ECO:0000256" key="6">
    <source>
        <dbReference type="ARBA" id="ARBA00022840"/>
    </source>
</evidence>
<dbReference type="SUPFAM" id="SSF81653">
    <property type="entry name" value="Calcium ATPase, transduction domain A"/>
    <property type="match status" value="1"/>
</dbReference>
<dbReference type="Pfam" id="PF00689">
    <property type="entry name" value="Cation_ATPase_C"/>
    <property type="match status" value="1"/>
</dbReference>
<dbReference type="PROSITE" id="PS00154">
    <property type="entry name" value="ATPASE_E1_E2"/>
    <property type="match status" value="1"/>
</dbReference>
<dbReference type="InterPro" id="IPR036412">
    <property type="entry name" value="HAD-like_sf"/>
</dbReference>
<dbReference type="InterPro" id="IPR023214">
    <property type="entry name" value="HAD_sf"/>
</dbReference>
<feature type="transmembrane region" description="Helical" evidence="11">
    <location>
        <begin position="255"/>
        <end position="274"/>
    </location>
</feature>